<dbReference type="InterPro" id="IPR014016">
    <property type="entry name" value="UvrD-like_ATP-bd"/>
</dbReference>
<evidence type="ECO:0000313" key="12">
    <source>
        <dbReference type="Proteomes" id="UP001157125"/>
    </source>
</evidence>
<dbReference type="EC" id="5.6.2.4" evidence="7"/>
<reference evidence="12" key="1">
    <citation type="journal article" date="2019" name="Int. J. Syst. Evol. Microbiol.">
        <title>The Global Catalogue of Microorganisms (GCM) 10K type strain sequencing project: providing services to taxonomists for standard genome sequencing and annotation.</title>
        <authorList>
            <consortium name="The Broad Institute Genomics Platform"/>
            <consortium name="The Broad Institute Genome Sequencing Center for Infectious Disease"/>
            <person name="Wu L."/>
            <person name="Ma J."/>
        </authorList>
    </citation>
    <scope>NUCLEOTIDE SEQUENCE [LARGE SCALE GENOMIC DNA]</scope>
    <source>
        <strain evidence="12">NBRC 112299</strain>
    </source>
</reference>
<keyword evidence="4" id="KW-0067">ATP-binding</keyword>
<keyword evidence="3" id="KW-0347">Helicase</keyword>
<comment type="catalytic activity">
    <reaction evidence="6">
        <text>Couples ATP hydrolysis with the unwinding of duplex DNA by translocating in the 3'-5' direction.</text>
        <dbReference type="EC" id="5.6.2.4"/>
    </reaction>
</comment>
<feature type="compositionally biased region" description="Low complexity" evidence="9">
    <location>
        <begin position="232"/>
        <end position="263"/>
    </location>
</feature>
<dbReference type="PROSITE" id="PS51217">
    <property type="entry name" value="UVRD_HELICASE_CTER"/>
    <property type="match status" value="1"/>
</dbReference>
<feature type="region of interest" description="Disordered" evidence="9">
    <location>
        <begin position="232"/>
        <end position="265"/>
    </location>
</feature>
<name>A0ABQ6IFY2_9MICO</name>
<feature type="domain" description="UvrD-like helicase C-terminal" evidence="10">
    <location>
        <begin position="42"/>
        <end position="302"/>
    </location>
</feature>
<sequence>MGDADQSIYAFRGATIRNILEFEADYPAAHIVRLEQNYRSTQNILSAANAVIKNNEGRRPKNLWTDSGAGAKIEGYAGESEQDEAQYIAGEIRRLIDAGDYAAGDIAIMYRANAQSRALEERFMRAEIPYKVIGGTRFYDRKEIKDMLAYLSAIVNEDDDIAMRRIINTPRRAIGDTAVEGIDGLRRSLTTPEASVASATPCAARMRRACRRARCVRSAISCLSWTTSAPSLPTTAPPACSTPSRTAPACSPRTAPRMTPRMRAGSRTSWRLVAVGREFTEENPEGTLEDFLEKVALVADADQASRRGRLRGRGHHDDAAHRQGPRVPRGVPHRHGGRHVPAHALHRVRRDQGHGRGAPPRLRGPHPRPREGSTSRARRCAPGGEHPSTLVRLASPRRSRRSLIEWKIAQASMAALRARSDRGTSRAGSWGDSGGYGGNQDRADGNAYSRAGAVTSRYVPPSPPGGGVGGDVGFEVGDRVMSDKFGMGKVVGTEGAGRNAVAKVDFGTEGVKRLVLRFNALEKA</sequence>
<accession>A0ABQ6IFY2</accession>
<evidence type="ECO:0000256" key="8">
    <source>
        <dbReference type="ARBA" id="ARBA00048988"/>
    </source>
</evidence>
<evidence type="ECO:0000313" key="11">
    <source>
        <dbReference type="EMBL" id="GMA36336.1"/>
    </source>
</evidence>
<keyword evidence="1" id="KW-0547">Nucleotide-binding</keyword>
<comment type="catalytic activity">
    <reaction evidence="8">
        <text>ATP + H2O = ADP + phosphate + H(+)</text>
        <dbReference type="Rhea" id="RHEA:13065"/>
        <dbReference type="ChEBI" id="CHEBI:15377"/>
        <dbReference type="ChEBI" id="CHEBI:15378"/>
        <dbReference type="ChEBI" id="CHEBI:30616"/>
        <dbReference type="ChEBI" id="CHEBI:43474"/>
        <dbReference type="ChEBI" id="CHEBI:456216"/>
        <dbReference type="EC" id="5.6.2.4"/>
    </reaction>
</comment>
<feature type="compositionally biased region" description="Basic residues" evidence="9">
    <location>
        <begin position="331"/>
        <end position="349"/>
    </location>
</feature>
<dbReference type="Gene3D" id="1.10.486.10">
    <property type="entry name" value="PCRA, domain 4"/>
    <property type="match status" value="2"/>
</dbReference>
<evidence type="ECO:0000256" key="3">
    <source>
        <dbReference type="ARBA" id="ARBA00022806"/>
    </source>
</evidence>
<dbReference type="Pfam" id="PF21196">
    <property type="entry name" value="PcrA_UvrD_tudor"/>
    <property type="match status" value="1"/>
</dbReference>
<dbReference type="PANTHER" id="PTHR11070">
    <property type="entry name" value="UVRD / RECB / PCRA DNA HELICASE FAMILY MEMBER"/>
    <property type="match status" value="1"/>
</dbReference>
<dbReference type="CDD" id="cd18807">
    <property type="entry name" value="SF1_C_UvrD"/>
    <property type="match status" value="1"/>
</dbReference>
<evidence type="ECO:0000256" key="9">
    <source>
        <dbReference type="SAM" id="MobiDB-lite"/>
    </source>
</evidence>
<keyword evidence="2" id="KW-0378">Hydrolase</keyword>
<protein>
    <recommendedName>
        <fullName evidence="7">DNA 3'-5' helicase</fullName>
        <ecNumber evidence="7">5.6.2.4</ecNumber>
    </recommendedName>
</protein>
<feature type="region of interest" description="Disordered" evidence="9">
    <location>
        <begin position="418"/>
        <end position="446"/>
    </location>
</feature>
<organism evidence="11 12">
    <name type="scientific">Demequina litorisediminis</name>
    <dbReference type="NCBI Taxonomy" id="1849022"/>
    <lineage>
        <taxon>Bacteria</taxon>
        <taxon>Bacillati</taxon>
        <taxon>Actinomycetota</taxon>
        <taxon>Actinomycetes</taxon>
        <taxon>Micrococcales</taxon>
        <taxon>Demequinaceae</taxon>
        <taxon>Demequina</taxon>
    </lineage>
</organism>
<proteinExistence type="predicted"/>
<dbReference type="Pfam" id="PF00580">
    <property type="entry name" value="UvrD-helicase"/>
    <property type="match status" value="1"/>
</dbReference>
<dbReference type="InterPro" id="IPR000212">
    <property type="entry name" value="DNA_helicase_UvrD/REP"/>
</dbReference>
<evidence type="ECO:0000256" key="5">
    <source>
        <dbReference type="ARBA" id="ARBA00023235"/>
    </source>
</evidence>
<keyword evidence="12" id="KW-1185">Reference proteome</keyword>
<gene>
    <name evidence="11" type="ORF">GCM10025876_25400</name>
</gene>
<evidence type="ECO:0000256" key="7">
    <source>
        <dbReference type="ARBA" id="ARBA00034808"/>
    </source>
</evidence>
<dbReference type="Pfam" id="PF13361">
    <property type="entry name" value="UvrD_C"/>
    <property type="match status" value="1"/>
</dbReference>
<dbReference type="InterPro" id="IPR027417">
    <property type="entry name" value="P-loop_NTPase"/>
</dbReference>
<evidence type="ECO:0000256" key="4">
    <source>
        <dbReference type="ARBA" id="ARBA00022840"/>
    </source>
</evidence>
<dbReference type="PANTHER" id="PTHR11070:SF2">
    <property type="entry name" value="ATP-DEPENDENT DNA HELICASE SRS2"/>
    <property type="match status" value="1"/>
</dbReference>
<dbReference type="Proteomes" id="UP001157125">
    <property type="component" value="Unassembled WGS sequence"/>
</dbReference>
<keyword evidence="5" id="KW-0413">Isomerase</keyword>
<dbReference type="EMBL" id="BSUN01000001">
    <property type="protein sequence ID" value="GMA36336.1"/>
    <property type="molecule type" value="Genomic_DNA"/>
</dbReference>
<comment type="caution">
    <text evidence="11">The sequence shown here is derived from an EMBL/GenBank/DDBJ whole genome shotgun (WGS) entry which is preliminary data.</text>
</comment>
<feature type="region of interest" description="Disordered" evidence="9">
    <location>
        <begin position="305"/>
        <end position="396"/>
    </location>
</feature>
<evidence type="ECO:0000259" key="10">
    <source>
        <dbReference type="PROSITE" id="PS51217"/>
    </source>
</evidence>
<evidence type="ECO:0000256" key="6">
    <source>
        <dbReference type="ARBA" id="ARBA00034617"/>
    </source>
</evidence>
<dbReference type="InterPro" id="IPR014017">
    <property type="entry name" value="DNA_helicase_UvrD-like_C"/>
</dbReference>
<evidence type="ECO:0000256" key="2">
    <source>
        <dbReference type="ARBA" id="ARBA00022801"/>
    </source>
</evidence>
<dbReference type="Gene3D" id="3.40.50.300">
    <property type="entry name" value="P-loop containing nucleotide triphosphate hydrolases"/>
    <property type="match status" value="2"/>
</dbReference>
<dbReference type="SUPFAM" id="SSF52540">
    <property type="entry name" value="P-loop containing nucleoside triphosphate hydrolases"/>
    <property type="match status" value="1"/>
</dbReference>
<evidence type="ECO:0000256" key="1">
    <source>
        <dbReference type="ARBA" id="ARBA00022741"/>
    </source>
</evidence>